<comment type="subcellular location">
    <subcellularLocation>
        <location evidence="1">Cell inner membrane</location>
        <topology evidence="1">Multi-pass membrane protein</topology>
    </subcellularLocation>
</comment>
<dbReference type="AlphaFoldDB" id="A0A935JUX0"/>
<keyword evidence="3" id="KW-0813">Transport</keyword>
<evidence type="ECO:0000313" key="10">
    <source>
        <dbReference type="EMBL" id="MBK7414391.1"/>
    </source>
</evidence>
<evidence type="ECO:0000256" key="8">
    <source>
        <dbReference type="ARBA" id="ARBA00023136"/>
    </source>
</evidence>
<evidence type="ECO:0000256" key="7">
    <source>
        <dbReference type="ARBA" id="ARBA00022989"/>
    </source>
</evidence>
<evidence type="ECO:0000256" key="5">
    <source>
        <dbReference type="ARBA" id="ARBA00022519"/>
    </source>
</evidence>
<dbReference type="PANTHER" id="PTHR33529">
    <property type="entry name" value="SLR0882 PROTEIN-RELATED"/>
    <property type="match status" value="1"/>
</dbReference>
<name>A0A935JUX0_9RHOO</name>
<feature type="transmembrane region" description="Helical" evidence="9">
    <location>
        <begin position="97"/>
        <end position="120"/>
    </location>
</feature>
<evidence type="ECO:0000256" key="4">
    <source>
        <dbReference type="ARBA" id="ARBA00022475"/>
    </source>
</evidence>
<feature type="transmembrane region" description="Helical" evidence="9">
    <location>
        <begin position="12"/>
        <end position="32"/>
    </location>
</feature>
<protein>
    <recommendedName>
        <fullName evidence="2">Lipopolysaccharide export system permease protein LptF</fullName>
    </recommendedName>
</protein>
<feature type="transmembrane region" description="Helical" evidence="9">
    <location>
        <begin position="324"/>
        <end position="346"/>
    </location>
</feature>
<proteinExistence type="predicted"/>
<dbReference type="GO" id="GO:0043190">
    <property type="term" value="C:ATP-binding cassette (ABC) transporter complex"/>
    <property type="evidence" value="ECO:0007669"/>
    <property type="project" value="InterPro"/>
</dbReference>
<evidence type="ECO:0000256" key="2">
    <source>
        <dbReference type="ARBA" id="ARBA00014213"/>
    </source>
</evidence>
<dbReference type="InterPro" id="IPR030922">
    <property type="entry name" value="LptF"/>
</dbReference>
<feature type="transmembrane region" description="Helical" evidence="9">
    <location>
        <begin position="299"/>
        <end position="318"/>
    </location>
</feature>
<comment type="caution">
    <text evidence="10">The sequence shown here is derived from an EMBL/GenBank/DDBJ whole genome shotgun (WGS) entry which is preliminary data.</text>
</comment>
<dbReference type="EMBL" id="JADJMS010000009">
    <property type="protein sequence ID" value="MBK7414391.1"/>
    <property type="molecule type" value="Genomic_DNA"/>
</dbReference>
<evidence type="ECO:0000256" key="9">
    <source>
        <dbReference type="SAM" id="Phobius"/>
    </source>
</evidence>
<dbReference type="InterPro" id="IPR005495">
    <property type="entry name" value="LptG/LptF_permease"/>
</dbReference>
<evidence type="ECO:0000313" key="11">
    <source>
        <dbReference type="Proteomes" id="UP000739411"/>
    </source>
</evidence>
<dbReference type="PANTHER" id="PTHR33529:SF7">
    <property type="entry name" value="LIPOPOLYSACCHARIDE EXPORT SYSTEM PERMEASE PROTEIN LPTF"/>
    <property type="match status" value="1"/>
</dbReference>
<dbReference type="GO" id="GO:0015920">
    <property type="term" value="P:lipopolysaccharide transport"/>
    <property type="evidence" value="ECO:0007669"/>
    <property type="project" value="TreeGrafter"/>
</dbReference>
<dbReference type="GO" id="GO:0055085">
    <property type="term" value="P:transmembrane transport"/>
    <property type="evidence" value="ECO:0007669"/>
    <property type="project" value="InterPro"/>
</dbReference>
<feature type="transmembrane region" description="Helical" evidence="9">
    <location>
        <begin position="52"/>
        <end position="76"/>
    </location>
</feature>
<dbReference type="NCBIfam" id="TIGR04407">
    <property type="entry name" value="LptF_YjgP"/>
    <property type="match status" value="1"/>
</dbReference>
<dbReference type="Proteomes" id="UP000739411">
    <property type="component" value="Unassembled WGS sequence"/>
</dbReference>
<evidence type="ECO:0000256" key="1">
    <source>
        <dbReference type="ARBA" id="ARBA00004429"/>
    </source>
</evidence>
<feature type="transmembrane region" description="Helical" evidence="9">
    <location>
        <begin position="265"/>
        <end position="287"/>
    </location>
</feature>
<keyword evidence="4" id="KW-1003">Cell membrane</keyword>
<gene>
    <name evidence="10" type="primary">lptF</name>
    <name evidence="10" type="ORF">IPJ38_04000</name>
</gene>
<keyword evidence="7 9" id="KW-1133">Transmembrane helix</keyword>
<reference evidence="10 11" key="1">
    <citation type="submission" date="2020-10" db="EMBL/GenBank/DDBJ databases">
        <title>Connecting structure to function with the recovery of over 1000 high-quality activated sludge metagenome-assembled genomes encoding full-length rRNA genes using long-read sequencing.</title>
        <authorList>
            <person name="Singleton C.M."/>
            <person name="Petriglieri F."/>
            <person name="Kristensen J.M."/>
            <person name="Kirkegaard R.H."/>
            <person name="Michaelsen T.Y."/>
            <person name="Andersen M.H."/>
            <person name="Karst S.M."/>
            <person name="Dueholm M.S."/>
            <person name="Nielsen P.H."/>
            <person name="Albertsen M."/>
        </authorList>
    </citation>
    <scope>NUCLEOTIDE SEQUENCE [LARGE SCALE GENOMIC DNA]</scope>
    <source>
        <strain evidence="10">EsbW_18-Q3-R4-48_BATAC.463</strain>
    </source>
</reference>
<organism evidence="10 11">
    <name type="scientific">Candidatus Dechloromonas phosphorivorans</name>
    <dbReference type="NCBI Taxonomy" id="2899244"/>
    <lineage>
        <taxon>Bacteria</taxon>
        <taxon>Pseudomonadati</taxon>
        <taxon>Pseudomonadota</taxon>
        <taxon>Betaproteobacteria</taxon>
        <taxon>Rhodocyclales</taxon>
        <taxon>Azonexaceae</taxon>
        <taxon>Dechloromonas</taxon>
    </lineage>
</organism>
<accession>A0A935JUX0</accession>
<sequence length="360" mass="39730">MIFERAARREFAQAAAGISVALLAILASTQLIRLLKDAAGGQIAPEAVLSLLGFAAPTFMPILLSLTLFVAILLSLSRAYRDSEMVVWFSSGQPLTAWVRPVVRFALPIVVAIAVLSGFLSPWANYNTADYKQRLSSRSDVSQVSPGAFREAKKGQRVFFVEALAEDGSEVGNVFVASMQEGKLGVVMADAGHQEIAPNGDKFVVLDRGRRYEVEPGTPEFKVMEFQRYKVRRQDGEAKPAERSPNRLPITELVLDDSNQARGELLWRIGLPVSALILALLAIPLSFVNPRAGRSANMLIAILIYAIYSNLMSVSQAWVAQGKLSFWIGVWAVHGFMLLPLVLLFYRRIALRMPWQKGIR</sequence>
<evidence type="ECO:0000256" key="6">
    <source>
        <dbReference type="ARBA" id="ARBA00022692"/>
    </source>
</evidence>
<keyword evidence="6 9" id="KW-0812">Transmembrane</keyword>
<evidence type="ECO:0000256" key="3">
    <source>
        <dbReference type="ARBA" id="ARBA00022448"/>
    </source>
</evidence>
<keyword evidence="8 9" id="KW-0472">Membrane</keyword>
<dbReference type="Pfam" id="PF03739">
    <property type="entry name" value="LptF_LptG"/>
    <property type="match status" value="1"/>
</dbReference>
<keyword evidence="5" id="KW-0997">Cell inner membrane</keyword>